<dbReference type="PANTHER" id="PTHR47447:SF17">
    <property type="entry name" value="OS12G0638900 PROTEIN"/>
    <property type="match status" value="1"/>
</dbReference>
<feature type="repeat" description="PPR" evidence="2">
    <location>
        <begin position="96"/>
        <end position="132"/>
    </location>
</feature>
<comment type="caution">
    <text evidence="3">The sequence shown here is derived from an EMBL/GenBank/DDBJ whole genome shotgun (WGS) entry which is preliminary data.</text>
</comment>
<feature type="non-terminal residue" evidence="3">
    <location>
        <position position="159"/>
    </location>
</feature>
<evidence type="ECO:0000313" key="4">
    <source>
        <dbReference type="Proteomes" id="UP000626109"/>
    </source>
</evidence>
<reference evidence="3" key="1">
    <citation type="submission" date="2021-02" db="EMBL/GenBank/DDBJ databases">
        <authorList>
            <person name="Dougan E. K."/>
            <person name="Rhodes N."/>
            <person name="Thang M."/>
            <person name="Chan C."/>
        </authorList>
    </citation>
    <scope>NUCLEOTIDE SEQUENCE</scope>
</reference>
<keyword evidence="1" id="KW-0677">Repeat</keyword>
<accession>A0A813KLK4</accession>
<gene>
    <name evidence="3" type="ORF">PGLA2088_LOCUS32849</name>
</gene>
<dbReference type="AlphaFoldDB" id="A0A813KLK4"/>
<evidence type="ECO:0008006" key="5">
    <source>
        <dbReference type="Google" id="ProtNLM"/>
    </source>
</evidence>
<dbReference type="PANTHER" id="PTHR47447">
    <property type="entry name" value="OS03G0856100 PROTEIN"/>
    <property type="match status" value="1"/>
</dbReference>
<dbReference type="Gene3D" id="1.25.40.10">
    <property type="entry name" value="Tetratricopeptide repeat domain"/>
    <property type="match status" value="1"/>
</dbReference>
<organism evidence="3 4">
    <name type="scientific">Polarella glacialis</name>
    <name type="common">Dinoflagellate</name>
    <dbReference type="NCBI Taxonomy" id="89957"/>
    <lineage>
        <taxon>Eukaryota</taxon>
        <taxon>Sar</taxon>
        <taxon>Alveolata</taxon>
        <taxon>Dinophyceae</taxon>
        <taxon>Suessiales</taxon>
        <taxon>Suessiaceae</taxon>
        <taxon>Polarella</taxon>
    </lineage>
</organism>
<evidence type="ECO:0000256" key="2">
    <source>
        <dbReference type="PROSITE-ProRule" id="PRU00708"/>
    </source>
</evidence>
<protein>
    <recommendedName>
        <fullName evidence="5">Pentacotripeptide-repeat region of PRORP domain-containing protein</fullName>
    </recommendedName>
</protein>
<evidence type="ECO:0000256" key="1">
    <source>
        <dbReference type="ARBA" id="ARBA00022737"/>
    </source>
</evidence>
<sequence length="159" mass="17764">AYGSDKAAKEWFKRATDDDMKPDVFTYTSLIAACAKVSNVDSAEAWLSKMAQHKVNPLLMSYSAAINACAKNNLRKNGQRAYNLLSRMSAEGIYPNTVAYNAVLEALGKNRPVMTRESELVFRHMIESGIESDYFTQVYLRKVIGAERVRQLCAEVGVE</sequence>
<dbReference type="InterPro" id="IPR002885">
    <property type="entry name" value="PPR_rpt"/>
</dbReference>
<dbReference type="Proteomes" id="UP000626109">
    <property type="component" value="Unassembled WGS sequence"/>
</dbReference>
<dbReference type="InterPro" id="IPR011990">
    <property type="entry name" value="TPR-like_helical_dom_sf"/>
</dbReference>
<proteinExistence type="predicted"/>
<dbReference type="PROSITE" id="PS51375">
    <property type="entry name" value="PPR"/>
    <property type="match status" value="2"/>
</dbReference>
<evidence type="ECO:0000313" key="3">
    <source>
        <dbReference type="EMBL" id="CAE8703481.1"/>
    </source>
</evidence>
<name>A0A813KLK4_POLGL</name>
<feature type="non-terminal residue" evidence="3">
    <location>
        <position position="1"/>
    </location>
</feature>
<dbReference type="NCBIfam" id="TIGR00756">
    <property type="entry name" value="PPR"/>
    <property type="match status" value="1"/>
</dbReference>
<feature type="repeat" description="PPR" evidence="2">
    <location>
        <begin position="23"/>
        <end position="57"/>
    </location>
</feature>
<dbReference type="EMBL" id="CAJNNW010030446">
    <property type="protein sequence ID" value="CAE8703481.1"/>
    <property type="molecule type" value="Genomic_DNA"/>
</dbReference>
<dbReference type="Pfam" id="PF13812">
    <property type="entry name" value="PPR_3"/>
    <property type="match status" value="2"/>
</dbReference>